<dbReference type="Proteomes" id="UP001190700">
    <property type="component" value="Unassembled WGS sequence"/>
</dbReference>
<evidence type="ECO:0000313" key="2">
    <source>
        <dbReference type="EMBL" id="KAK3266202.1"/>
    </source>
</evidence>
<keyword evidence="1" id="KW-1133">Transmembrane helix</keyword>
<evidence type="ECO:0000313" key="3">
    <source>
        <dbReference type="Proteomes" id="UP001190700"/>
    </source>
</evidence>
<dbReference type="EMBL" id="LGRX02013362">
    <property type="protein sequence ID" value="KAK3266202.1"/>
    <property type="molecule type" value="Genomic_DNA"/>
</dbReference>
<organism evidence="2 3">
    <name type="scientific">Cymbomonas tetramitiformis</name>
    <dbReference type="NCBI Taxonomy" id="36881"/>
    <lineage>
        <taxon>Eukaryota</taxon>
        <taxon>Viridiplantae</taxon>
        <taxon>Chlorophyta</taxon>
        <taxon>Pyramimonadophyceae</taxon>
        <taxon>Pyramimonadales</taxon>
        <taxon>Pyramimonadaceae</taxon>
        <taxon>Cymbomonas</taxon>
    </lineage>
</organism>
<sequence>MLNEVTTSEATDIIRSLEPSPTISILCAMNTEKAAQVLNNLDSAGELVALMSPEDSFRLVPKLEKGEAVFTNDDDLEFYRGNVKIFQQQEVDIEGVEGYLSYAEQVTFGKLKLLNERGRWEPWKKEGWRGWLFIAIVVGVPTWAILTSLTDITAASEDVAKLLGNK</sequence>
<name>A0AAE0FV01_9CHLO</name>
<accession>A0AAE0FV01</accession>
<evidence type="ECO:0000256" key="1">
    <source>
        <dbReference type="SAM" id="Phobius"/>
    </source>
</evidence>
<comment type="caution">
    <text evidence="2">The sequence shown here is derived from an EMBL/GenBank/DDBJ whole genome shotgun (WGS) entry which is preliminary data.</text>
</comment>
<dbReference type="AlphaFoldDB" id="A0AAE0FV01"/>
<proteinExistence type="predicted"/>
<reference evidence="2 3" key="1">
    <citation type="journal article" date="2015" name="Genome Biol. Evol.">
        <title>Comparative Genomics of a Bacterivorous Green Alga Reveals Evolutionary Causalities and Consequences of Phago-Mixotrophic Mode of Nutrition.</title>
        <authorList>
            <person name="Burns J.A."/>
            <person name="Paasch A."/>
            <person name="Narechania A."/>
            <person name="Kim E."/>
        </authorList>
    </citation>
    <scope>NUCLEOTIDE SEQUENCE [LARGE SCALE GENOMIC DNA]</scope>
    <source>
        <strain evidence="2 3">PLY_AMNH</strain>
    </source>
</reference>
<feature type="transmembrane region" description="Helical" evidence="1">
    <location>
        <begin position="127"/>
        <end position="146"/>
    </location>
</feature>
<keyword evidence="1" id="KW-0812">Transmembrane</keyword>
<keyword evidence="1" id="KW-0472">Membrane</keyword>
<keyword evidence="3" id="KW-1185">Reference proteome</keyword>
<protein>
    <submittedName>
        <fullName evidence="2">Uncharacterized protein</fullName>
    </submittedName>
</protein>
<gene>
    <name evidence="2" type="ORF">CYMTET_25155</name>
</gene>